<evidence type="ECO:0000313" key="1">
    <source>
        <dbReference type="EMBL" id="CAG8853092.1"/>
    </source>
</evidence>
<protein>
    <submittedName>
        <fullName evidence="1">36240_t:CDS:1</fullName>
    </submittedName>
</protein>
<gene>
    <name evidence="1" type="ORF">GMARGA_LOCUS41913</name>
</gene>
<dbReference type="Proteomes" id="UP000789901">
    <property type="component" value="Unassembled WGS sequence"/>
</dbReference>
<sequence>LPGNLLVCLREISTWLVGYIAGFAKIKTTLDFDTICTIANEAHNKFLLDLPELLENIP</sequence>
<keyword evidence="2" id="KW-1185">Reference proteome</keyword>
<proteinExistence type="predicted"/>
<reference evidence="1 2" key="1">
    <citation type="submission" date="2021-06" db="EMBL/GenBank/DDBJ databases">
        <authorList>
            <person name="Kallberg Y."/>
            <person name="Tangrot J."/>
            <person name="Rosling A."/>
        </authorList>
    </citation>
    <scope>NUCLEOTIDE SEQUENCE [LARGE SCALE GENOMIC DNA]</scope>
    <source>
        <strain evidence="1 2">120-4 pot B 10/14</strain>
    </source>
</reference>
<comment type="caution">
    <text evidence="1">The sequence shown here is derived from an EMBL/GenBank/DDBJ whole genome shotgun (WGS) entry which is preliminary data.</text>
</comment>
<accession>A0ABN7XDV5</accession>
<evidence type="ECO:0000313" key="2">
    <source>
        <dbReference type="Proteomes" id="UP000789901"/>
    </source>
</evidence>
<feature type="non-terminal residue" evidence="1">
    <location>
        <position position="1"/>
    </location>
</feature>
<name>A0ABN7XDV5_GIGMA</name>
<organism evidence="1 2">
    <name type="scientific">Gigaspora margarita</name>
    <dbReference type="NCBI Taxonomy" id="4874"/>
    <lineage>
        <taxon>Eukaryota</taxon>
        <taxon>Fungi</taxon>
        <taxon>Fungi incertae sedis</taxon>
        <taxon>Mucoromycota</taxon>
        <taxon>Glomeromycotina</taxon>
        <taxon>Glomeromycetes</taxon>
        <taxon>Diversisporales</taxon>
        <taxon>Gigasporaceae</taxon>
        <taxon>Gigaspora</taxon>
    </lineage>
</organism>
<dbReference type="EMBL" id="CAJVQB010119858">
    <property type="protein sequence ID" value="CAG8853092.1"/>
    <property type="molecule type" value="Genomic_DNA"/>
</dbReference>